<dbReference type="Proteomes" id="UP000000600">
    <property type="component" value="Unassembled WGS sequence"/>
</dbReference>
<sequence length="182" mass="21548">MKIFLLISKNRRGQQSIQLGKICVSHLQNYKVNPFLIQQHKGNFAEDLLTPTIVHCSQMIVAQGEYHGFIVFIRDSDDFTIFYNKVYNASYPDDFSDTGLKFAFIQKAHVKCQDEPDSIYYYWTKHVVIISNNMPKLYSQEEHLVKVCIHEEHASQSKWLERNLWLHLTIILIYIFYDYYLG</sequence>
<evidence type="ECO:0000313" key="2">
    <source>
        <dbReference type="EMBL" id="CAK78565.1"/>
    </source>
</evidence>
<dbReference type="GeneID" id="5031745"/>
<dbReference type="EMBL" id="CT868311">
    <property type="protein sequence ID" value="CAK78565.1"/>
    <property type="molecule type" value="Genomic_DNA"/>
</dbReference>
<dbReference type="InParanoid" id="A0D698"/>
<proteinExistence type="predicted"/>
<name>A0D698_PARTE</name>
<protein>
    <submittedName>
        <fullName evidence="2">Uncharacterized protein</fullName>
    </submittedName>
</protein>
<organism evidence="2 3">
    <name type="scientific">Paramecium tetraurelia</name>
    <dbReference type="NCBI Taxonomy" id="5888"/>
    <lineage>
        <taxon>Eukaryota</taxon>
        <taxon>Sar</taxon>
        <taxon>Alveolata</taxon>
        <taxon>Ciliophora</taxon>
        <taxon>Intramacronucleata</taxon>
        <taxon>Oligohymenophorea</taxon>
        <taxon>Peniculida</taxon>
        <taxon>Parameciidae</taxon>
        <taxon>Paramecium</taxon>
    </lineage>
</organism>
<dbReference type="KEGG" id="ptm:GSPATT00039297001"/>
<keyword evidence="1" id="KW-1133">Transmembrane helix</keyword>
<dbReference type="HOGENOM" id="CLU_1484744_0_0_1"/>
<feature type="transmembrane region" description="Helical" evidence="1">
    <location>
        <begin position="164"/>
        <end position="181"/>
    </location>
</feature>
<keyword evidence="3" id="KW-1185">Reference proteome</keyword>
<keyword evidence="1" id="KW-0812">Transmembrane</keyword>
<evidence type="ECO:0000256" key="1">
    <source>
        <dbReference type="SAM" id="Phobius"/>
    </source>
</evidence>
<dbReference type="AlphaFoldDB" id="A0D698"/>
<reference evidence="2 3" key="1">
    <citation type="journal article" date="2006" name="Nature">
        <title>Global trends of whole-genome duplications revealed by the ciliate Paramecium tetraurelia.</title>
        <authorList>
            <consortium name="Genoscope"/>
            <person name="Aury J.-M."/>
            <person name="Jaillon O."/>
            <person name="Duret L."/>
            <person name="Noel B."/>
            <person name="Jubin C."/>
            <person name="Porcel B.M."/>
            <person name="Segurens B."/>
            <person name="Daubin V."/>
            <person name="Anthouard V."/>
            <person name="Aiach N."/>
            <person name="Arnaiz O."/>
            <person name="Billaut A."/>
            <person name="Beisson J."/>
            <person name="Blanc I."/>
            <person name="Bouhouche K."/>
            <person name="Camara F."/>
            <person name="Duharcourt S."/>
            <person name="Guigo R."/>
            <person name="Gogendeau D."/>
            <person name="Katinka M."/>
            <person name="Keller A.-M."/>
            <person name="Kissmehl R."/>
            <person name="Klotz C."/>
            <person name="Koll F."/>
            <person name="Le Moue A."/>
            <person name="Lepere C."/>
            <person name="Malinsky S."/>
            <person name="Nowacki M."/>
            <person name="Nowak J.K."/>
            <person name="Plattner H."/>
            <person name="Poulain J."/>
            <person name="Ruiz F."/>
            <person name="Serrano V."/>
            <person name="Zagulski M."/>
            <person name="Dessen P."/>
            <person name="Betermier M."/>
            <person name="Weissenbach J."/>
            <person name="Scarpelli C."/>
            <person name="Schachter V."/>
            <person name="Sperling L."/>
            <person name="Meyer E."/>
            <person name="Cohen J."/>
            <person name="Wincker P."/>
        </authorList>
    </citation>
    <scope>NUCLEOTIDE SEQUENCE [LARGE SCALE GENOMIC DNA]</scope>
    <source>
        <strain evidence="2 3">Stock d4-2</strain>
    </source>
</reference>
<gene>
    <name evidence="2" type="ORF">GSPATT00039297001</name>
</gene>
<dbReference type="RefSeq" id="XP_001445962.1">
    <property type="nucleotide sequence ID" value="XM_001445925.2"/>
</dbReference>
<evidence type="ECO:0000313" key="3">
    <source>
        <dbReference type="Proteomes" id="UP000000600"/>
    </source>
</evidence>
<accession>A0D698</accession>
<keyword evidence="1" id="KW-0472">Membrane</keyword>